<dbReference type="GO" id="GO:0030430">
    <property type="term" value="C:host cell cytoplasm"/>
    <property type="evidence" value="ECO:0007669"/>
    <property type="project" value="UniProtKB-SubCell"/>
</dbReference>
<sequence>MRGQTPTLKDIVLESVPEVGYADEVDLYCYESMPTDEEMEAEQPQPLQAPRAAYKIESECGVCEQKIRLFVACSRSAIYSLYQLLFEDLDIVCPQCAVRPPQ</sequence>
<evidence type="ECO:0000256" key="17">
    <source>
        <dbReference type="ARBA" id="ARBA00023309"/>
    </source>
</evidence>
<dbReference type="GO" id="GO:0008270">
    <property type="term" value="F:zinc ion binding"/>
    <property type="evidence" value="ECO:0007669"/>
    <property type="project" value="UniProtKB-KW"/>
</dbReference>
<protein>
    <recommendedName>
        <fullName evidence="18 19">Protein E7</fullName>
    </recommendedName>
</protein>
<feature type="short sequence motif" description="Nuclear export signal" evidence="18">
    <location>
        <begin position="78"/>
        <end position="86"/>
    </location>
</feature>
<dbReference type="GO" id="GO:0019904">
    <property type="term" value="F:protein domain specific binding"/>
    <property type="evidence" value="ECO:0007669"/>
    <property type="project" value="UniProtKB-UniRule"/>
</dbReference>
<keyword evidence="11 18" id="KW-0238">DNA-binding</keyword>
<evidence type="ECO:0000256" key="6">
    <source>
        <dbReference type="ARBA" id="ARBA00022723"/>
    </source>
</evidence>
<keyword evidence="3 18" id="KW-1048">Host nucleus</keyword>
<dbReference type="GO" id="GO:0003700">
    <property type="term" value="F:DNA-binding transcription factor activity"/>
    <property type="evidence" value="ECO:0007669"/>
    <property type="project" value="UniProtKB-UniRule"/>
</dbReference>
<evidence type="ECO:0000256" key="9">
    <source>
        <dbReference type="ARBA" id="ARBA00022833"/>
    </source>
</evidence>
<keyword evidence="2 18" id="KW-0244">Early protein</keyword>
<reference evidence="20" key="2">
    <citation type="submission" date="2019-01" db="EMBL/GenBank/DDBJ databases">
        <authorList>
            <person name="Ping L."/>
            <person name="Ye Q."/>
            <person name="Cheng X."/>
            <person name="Ji-Hua Z."/>
            <person name="Wei-Hong Y."/>
            <person name="Qiong W."/>
            <person name="Jin-Yan L."/>
            <person name="Xi H."/>
            <person name="Yun-Zhi Z."/>
            <person name="Xing-Yi G."/>
        </authorList>
    </citation>
    <scope>NUCLEOTIDE SEQUENCE</scope>
</reference>
<dbReference type="GO" id="GO:0003677">
    <property type="term" value="F:DNA binding"/>
    <property type="evidence" value="ECO:0007669"/>
    <property type="project" value="UniProtKB-UniRule"/>
</dbReference>
<evidence type="ECO:0000256" key="7">
    <source>
        <dbReference type="ARBA" id="ARBA00022771"/>
    </source>
</evidence>
<proteinExistence type="inferred from homology"/>
<feature type="short sequence motif" description="LXCXE motif; interaction with host RB1 and TMEM173/STING" evidence="18">
    <location>
        <begin position="27"/>
        <end position="31"/>
    </location>
</feature>
<keyword evidence="10 18" id="KW-0805">Transcription regulation</keyword>
<keyword evidence="15" id="KW-0922">Interferon antiviral system evasion</keyword>
<evidence type="ECO:0000256" key="14">
    <source>
        <dbReference type="ARBA" id="ARBA00023200"/>
    </source>
</evidence>
<evidence type="ECO:0000256" key="11">
    <source>
        <dbReference type="ARBA" id="ARBA00023125"/>
    </source>
</evidence>
<comment type="similarity">
    <text evidence="18 19">Belongs to the papillomaviridae E7 protein family.</text>
</comment>
<dbReference type="EMBL" id="MK443497">
    <property type="protein sequence ID" value="QBR53197.1"/>
    <property type="molecule type" value="Genomic_DNA"/>
</dbReference>
<dbReference type="SUPFAM" id="SSF161234">
    <property type="entry name" value="E7 C-terminal domain-like"/>
    <property type="match status" value="1"/>
</dbReference>
<keyword evidence="1 18" id="KW-1121">Modulation of host cell cycle by virus</keyword>
<keyword evidence="12 18" id="KW-0010">Activator</keyword>
<comment type="subcellular location">
    <subcellularLocation>
        <location evidence="18">Host cytoplasm</location>
    </subcellularLocation>
    <subcellularLocation>
        <location evidence="18">Host nucleus</location>
    </subcellularLocation>
    <text evidence="18">Predominantly found in the host nucleus.</text>
</comment>
<evidence type="ECO:0000256" key="1">
    <source>
        <dbReference type="ARBA" id="ARBA00022504"/>
    </source>
</evidence>
<comment type="domain">
    <text evidence="18">The E7 terminal domain is an intrinsically disordered domain, whose flexibility and conformational transitions confer target adaptability to the oncoprotein. It allows adaptation to a variety of protein targets and exposes the PEST degradation sequence that regulates its turnover in the cell.</text>
</comment>
<keyword evidence="16 18" id="KW-0899">Viral immunoevasion</keyword>
<keyword evidence="9 18" id="KW-0862">Zinc</keyword>
<evidence type="ECO:0000256" key="19">
    <source>
        <dbReference type="PIRNR" id="PIRNR003407"/>
    </source>
</evidence>
<dbReference type="GO" id="GO:0039502">
    <property type="term" value="P:symbiont-mediated suppression of host type I interferon-mediated signaling pathway"/>
    <property type="evidence" value="ECO:0007669"/>
    <property type="project" value="UniProtKB-UniRule"/>
</dbReference>
<keyword evidence="8 18" id="KW-1114">Inhibition of host interferon signaling pathway by virus</keyword>
<dbReference type="GO" id="GO:0039645">
    <property type="term" value="P:symbiont-mediated perturbation of host cell cycle G1/S transition checkpoint"/>
    <property type="evidence" value="ECO:0007669"/>
    <property type="project" value="UniProtKB-UniRule"/>
</dbReference>
<evidence type="ECO:0000256" key="15">
    <source>
        <dbReference type="ARBA" id="ARBA00023258"/>
    </source>
</evidence>
<keyword evidence="5 18" id="KW-1090">Inhibition of host innate immune response by virus</keyword>
<dbReference type="GO" id="GO:0052170">
    <property type="term" value="P:symbiont-mediated suppression of host innate immune response"/>
    <property type="evidence" value="ECO:0007669"/>
    <property type="project" value="UniProtKB-KW"/>
</dbReference>
<evidence type="ECO:0000256" key="13">
    <source>
        <dbReference type="ARBA" id="ARBA00023163"/>
    </source>
</evidence>
<evidence type="ECO:0000313" key="21">
    <source>
        <dbReference type="Proteomes" id="UP001243762"/>
    </source>
</evidence>
<comment type="PTM">
    <text evidence="18">Highly phosphorylated.</text>
</comment>
<dbReference type="HAMAP" id="MF_04004">
    <property type="entry name" value="PPV_E7"/>
    <property type="match status" value="1"/>
</dbReference>
<evidence type="ECO:0000256" key="2">
    <source>
        <dbReference type="ARBA" id="ARBA00022518"/>
    </source>
</evidence>
<dbReference type="PIRSF" id="PIRSF003407">
    <property type="entry name" value="Papvi_E7"/>
    <property type="match status" value="1"/>
</dbReference>
<evidence type="ECO:0000313" key="20">
    <source>
        <dbReference type="EMBL" id="QBR53197.1"/>
    </source>
</evidence>
<comment type="function">
    <text evidence="18">Plays a role in viral genome replication by driving entry of quiescent cells into the cell cycle. Stimulation of progression from G1 to S phase allows the virus to efficiently use the cellular DNA replicating machinery to achieve viral genome replication. E7 protein has both transforming and trans-activating activities. Induces the disassembly of the E2F1 transcription factor from RB1, with subsequent transcriptional activation of E2F1-regulated S-phase genes. Interferes with host histone deacetylation mediated by HDAC1 and HDAC2, leading to transcription activation. Plays also a role in the inhibition of both antiviral and antiproliferative functions of host interferon alpha. Interaction with host TMEM173/STING impairs the ability of TMEM173/STING to sense cytosolic DNA and promote the production of type I interferon (IFN-alpha and IFN-beta).</text>
</comment>
<reference evidence="20" key="1">
    <citation type="journal article" date="2019" name="Virol. J.">
        <title>Detection and genome characterization of two novel papillomaviruses and a novel polyomavirus in tree shrew (Tupaia belangeri chinensis) in China.</title>
        <authorList>
            <person name="Liu P."/>
            <person name="Qiu Y."/>
            <person name="Xing C."/>
            <person name="Zhou J.H."/>
            <person name="Yang W.H."/>
            <person name="Wang Q."/>
            <person name="Li J.Y."/>
            <person name="Han X."/>
            <person name="Zhang Y.Z."/>
            <person name="Ge X.Y."/>
        </authorList>
    </citation>
    <scope>NUCLEOTIDE SEQUENCE</scope>
</reference>
<dbReference type="InterPro" id="IPR000148">
    <property type="entry name" value="Papilloma_E7"/>
</dbReference>
<dbReference type="Proteomes" id="UP001243762">
    <property type="component" value="Segment"/>
</dbReference>
<keyword evidence="13 18" id="KW-0804">Transcription</keyword>
<evidence type="ECO:0000256" key="5">
    <source>
        <dbReference type="ARBA" id="ARBA00022632"/>
    </source>
</evidence>
<keyword evidence="7 18" id="KW-0863">Zinc-finger</keyword>
<keyword evidence="14 18" id="KW-1035">Host cytoplasm</keyword>
<accession>A0AAF1D2G7</accession>
<comment type="function">
    <text evidence="19">E7 protein has both transforming and trans-activating activities.</text>
</comment>
<comment type="subunit">
    <text evidence="18">Homodimer. Homooligomer. Interacts with host RB1; this interaction induces dissociation of RB1-E2F1 complex thereby disrupting RB1 activity. Interacts with host EP300; this interaction represses EP300 transcriptional activity. Interacts with protein E2; this interaction inhibits E7 oncogenic activity. Interacts with host TMEM173/STING; this interaction impairs the ability of TMEM173/STING to sense cytosolic DNA and promote the production of type I interferon (IFN-alpha and IFN-beta).</text>
</comment>
<dbReference type="GO" id="GO:0042025">
    <property type="term" value="C:host cell nucleus"/>
    <property type="evidence" value="ECO:0007669"/>
    <property type="project" value="UniProtKB-SubCell"/>
</dbReference>
<evidence type="ECO:0000256" key="16">
    <source>
        <dbReference type="ARBA" id="ARBA00023280"/>
    </source>
</evidence>
<dbReference type="GO" id="GO:0006351">
    <property type="term" value="P:DNA-templated transcription"/>
    <property type="evidence" value="ECO:0007669"/>
    <property type="project" value="UniProtKB-UniRule"/>
</dbReference>
<evidence type="ECO:0000256" key="3">
    <source>
        <dbReference type="ARBA" id="ARBA00022562"/>
    </source>
</evidence>
<evidence type="ECO:0000256" key="10">
    <source>
        <dbReference type="ARBA" id="ARBA00023015"/>
    </source>
</evidence>
<comment type="caution">
    <text evidence="18">Lacks conserved residue(s) required for the propagation of feature annotation.</text>
</comment>
<keyword evidence="17 18" id="KW-1078">G1/S host cell cycle checkpoint dysregulation by virus</keyword>
<keyword evidence="4 18" id="KW-0945">Host-virus interaction</keyword>
<evidence type="ECO:0000256" key="18">
    <source>
        <dbReference type="HAMAP-Rule" id="MF_04004"/>
    </source>
</evidence>
<evidence type="ECO:0000256" key="12">
    <source>
        <dbReference type="ARBA" id="ARBA00023159"/>
    </source>
</evidence>
<evidence type="ECO:0000256" key="8">
    <source>
        <dbReference type="ARBA" id="ARBA00022830"/>
    </source>
</evidence>
<keyword evidence="6 18" id="KW-0479">Metal-binding</keyword>
<gene>
    <name evidence="18 20" type="primary">E7</name>
</gene>
<feature type="zinc finger region" evidence="18">
    <location>
        <begin position="60"/>
        <end position="96"/>
    </location>
</feature>
<evidence type="ECO:0000256" key="4">
    <source>
        <dbReference type="ARBA" id="ARBA00022581"/>
    </source>
</evidence>
<name>A0AAF1D2G7_9PAPI</name>
<dbReference type="Pfam" id="PF00527">
    <property type="entry name" value="E7"/>
    <property type="match status" value="1"/>
</dbReference>
<organism evidence="20 21">
    <name type="scientific">Tree shrew papillomavirus 2</name>
    <dbReference type="NCBI Taxonomy" id="2562516"/>
    <lineage>
        <taxon>Viruses</taxon>
        <taxon>Monodnaviria</taxon>
        <taxon>Shotokuvirae</taxon>
        <taxon>Cossaviricota</taxon>
        <taxon>Papovaviricetes</taxon>
        <taxon>Zurhausenvirales</taxon>
        <taxon>Papillomaviridae</taxon>
    </lineage>
</organism>
<dbReference type="Gene3D" id="3.30.160.330">
    <property type="match status" value="1"/>
</dbReference>